<organism evidence="1">
    <name type="scientific">Arabidopsis thaliana</name>
    <name type="common">Mouse-ear cress</name>
    <dbReference type="NCBI Taxonomy" id="3702"/>
    <lineage>
        <taxon>Eukaryota</taxon>
        <taxon>Viridiplantae</taxon>
        <taxon>Streptophyta</taxon>
        <taxon>Embryophyta</taxon>
        <taxon>Tracheophyta</taxon>
        <taxon>Spermatophyta</taxon>
        <taxon>Magnoliopsida</taxon>
        <taxon>eudicotyledons</taxon>
        <taxon>Gunneridae</taxon>
        <taxon>Pentapetalae</taxon>
        <taxon>rosids</taxon>
        <taxon>malvids</taxon>
        <taxon>Brassicales</taxon>
        <taxon>Brassicaceae</taxon>
        <taxon>Camelineae</taxon>
        <taxon>Arabidopsis</taxon>
    </lineage>
</organism>
<evidence type="ECO:0000313" key="1">
    <source>
        <dbReference type="EMBL" id="AAF79768.1"/>
    </source>
</evidence>
<reference evidence="1" key="1">
    <citation type="submission" date="1999-09" db="EMBL/GenBank/DDBJ databases">
        <title>Genomic sequence for Arabidopsis thaliana BAC T30E16 from chromosome I.</title>
        <authorList>
            <person name="Chao Q."/>
            <person name="Brooks S."/>
            <person name="Buehler E."/>
            <person name="Dunn P."/>
            <person name="Khan S."/>
            <person name="Kim C."/>
            <person name="Shinn P."/>
            <person name="Altafi H."/>
            <person name="Araujo R."/>
            <person name="Conn L."/>
            <person name="Conway A.B."/>
            <person name="Gonzalez A."/>
            <person name="Hansen N.F."/>
            <person name="Huizar L."/>
            <person name="Kremenetskaia I."/>
            <person name="Lenz C."/>
            <person name="Li J."/>
            <person name="Liu S."/>
            <person name="Luros S."/>
            <person name="Rowley D."/>
            <person name="Schwartz J."/>
            <person name="Toriumi M."/>
            <person name="Vysotskaia V."/>
            <person name="Yu G."/>
            <person name="Davis R.W."/>
            <person name="Federspiel N.A."/>
            <person name="Theologis A."/>
            <person name="Ecker J.R."/>
        </authorList>
    </citation>
    <scope>NUCLEOTIDE SEQUENCE</scope>
</reference>
<sequence>MHVLYVSDFSYDLYPIKSFICVPLYYCIYISSCQRLNLLETTEETSRLLFCEATTVIMRKYFHLLGITLVYKI</sequence>
<name>Q9LQ45_ARATH</name>
<dbReference type="EMBL" id="AC009317">
    <property type="protein sequence ID" value="AAF79768.1"/>
    <property type="molecule type" value="Genomic_DNA"/>
</dbReference>
<proteinExistence type="predicted"/>
<reference evidence="1" key="3">
    <citation type="submission" date="2000-06" db="EMBL/GenBank/DDBJ databases">
        <authorList>
            <person name="Cheuk R."/>
            <person name="Shinn P."/>
            <person name="Brooks S."/>
            <person name="Buehler E."/>
            <person name="Chao Q."/>
            <person name="Johnson-Hopson C."/>
            <person name="Khan S."/>
            <person name="Kim C."/>
            <person name="Altafi H."/>
            <person name="Bei B."/>
            <person name="Chin C."/>
            <person name="Chiou J."/>
            <person name="Choi E."/>
            <person name="Conn L."/>
            <person name="Conway A."/>
            <person name="Gonzalez A."/>
            <person name="Hansen N."/>
            <person name="Howing B."/>
            <person name="Koo T."/>
            <person name="Lam B."/>
            <person name="Lee J."/>
            <person name="Lenz C."/>
            <person name="Li J."/>
            <person name="Liu A."/>
            <person name="Liu J."/>
            <person name="Liu S."/>
            <person name="Mukharsky N."/>
            <person name="Nguyen M."/>
            <person name="Palm C."/>
            <person name="Pham P."/>
            <person name="Sakano H."/>
            <person name="Schwartz J."/>
            <person name="Southwick A."/>
            <person name="Thaveri A."/>
            <person name="Toriumi M."/>
            <person name="Vaysberg M."/>
            <person name="Yu G."/>
            <person name="Davis R."/>
            <person name="Federspiel N."/>
            <person name="Theologis A."/>
            <person name="Ecker J."/>
        </authorList>
    </citation>
    <scope>NUCLEOTIDE SEQUENCE</scope>
</reference>
<dbReference type="AlphaFoldDB" id="Q9LQ45"/>
<accession>Q9LQ45</accession>
<protein>
    <submittedName>
        <fullName evidence="1">T30E16.28</fullName>
    </submittedName>
</protein>
<reference key="2">
    <citation type="journal article" date="2000" name="Nature">
        <title>Sequence and analysis of chromosome 1 of the plant Arabidopsis thaliana.</title>
        <authorList>
            <person name="Theologis A."/>
            <person name="Ecker J.R."/>
            <person name="Palm C.J."/>
            <person name="Federspiel N.A."/>
            <person name="Kaul S."/>
            <person name="White O."/>
            <person name="Alonso J."/>
            <person name="Altafi H."/>
            <person name="Araujo R."/>
            <person name="Bowman C.L."/>
            <person name="Brooks S.Y."/>
            <person name="Buehler E."/>
            <person name="Chan A."/>
            <person name="Chao Q."/>
            <person name="Chen H."/>
            <person name="Cheuk R.F."/>
            <person name="Chin C.W."/>
            <person name="Chung M.K."/>
            <person name="Conn L."/>
            <person name="Conway A.B."/>
            <person name="Conway A.R."/>
            <person name="Creasy T.H."/>
            <person name="Dewar K."/>
            <person name="Dunn P."/>
            <person name="Etgu P."/>
            <person name="Feldblyum T.V."/>
            <person name="Feng J."/>
            <person name="Fong B."/>
            <person name="Fujii C.Y."/>
            <person name="Gill J.E."/>
            <person name="Goldsmith A.D."/>
            <person name="Haas B."/>
            <person name="Hansen N.F."/>
            <person name="Hughes B."/>
            <person name="Huizar L."/>
            <person name="Hunter J.L."/>
            <person name="Jenkins J."/>
            <person name="Johnson-Hopson C."/>
            <person name="Khan S."/>
            <person name="Khaykin E."/>
            <person name="Kim C.J."/>
            <person name="Koo H.L."/>
            <person name="Kremenetskaia I."/>
            <person name="Kurtz D.B."/>
            <person name="Kwan A."/>
            <person name="Lam B."/>
            <person name="Langin-Hooper S."/>
            <person name="Lee A."/>
            <person name="Lee J.M."/>
            <person name="Lenz C.A."/>
            <person name="Li J.H."/>
            <person name="Li Y."/>
            <person name="Lin X."/>
            <person name="Liu S.X."/>
            <person name="Liu Z.A."/>
            <person name="Luros J.S."/>
            <person name="Maiti R."/>
            <person name="Marziali A."/>
            <person name="Militscher J."/>
            <person name="Miranda M."/>
            <person name="Nguyen M."/>
            <person name="Nierman W.C."/>
            <person name="Osborne B.I."/>
            <person name="Pai G."/>
            <person name="Peterson J."/>
            <person name="Pham P.K."/>
            <person name="Rizzo M."/>
            <person name="Rooney T."/>
            <person name="Rowley D."/>
            <person name="Sakano H."/>
            <person name="Salzberg S.L."/>
            <person name="Schwartz J.R."/>
            <person name="Shinn P."/>
            <person name="Southwick A.M."/>
            <person name="Sun H."/>
            <person name="Tallon L.J."/>
            <person name="Tambunga G."/>
            <person name="Toriumi M.J."/>
            <person name="Town C.D."/>
            <person name="Utterback T."/>
            <person name="Van Aken S."/>
            <person name="Vaysberg M."/>
            <person name="Vysotskaia V.S."/>
            <person name="Walker M."/>
            <person name="Wu D."/>
            <person name="Yu G."/>
            <person name="Fraser C.M."/>
            <person name="Venter J.C."/>
            <person name="Davis R.W."/>
        </authorList>
    </citation>
    <scope>NUCLEOTIDE SEQUENCE [LARGE SCALE GENOMIC DNA]</scope>
    <source>
        <strain>cv. Columbia</strain>
    </source>
</reference>